<dbReference type="InterPro" id="IPR036291">
    <property type="entry name" value="NAD(P)-bd_dom_sf"/>
</dbReference>
<dbReference type="PANTHER" id="PTHR45348">
    <property type="entry name" value="HYPOTHETICAL OXIDOREDUCTASE (EUROFUNG)"/>
    <property type="match status" value="1"/>
</dbReference>
<feature type="domain" description="Enoyl reductase (ER)" evidence="3">
    <location>
        <begin position="10"/>
        <end position="339"/>
    </location>
</feature>
<dbReference type="GO" id="GO:0016651">
    <property type="term" value="F:oxidoreductase activity, acting on NAD(P)H"/>
    <property type="evidence" value="ECO:0007669"/>
    <property type="project" value="InterPro"/>
</dbReference>
<dbReference type="InterPro" id="IPR013154">
    <property type="entry name" value="ADH-like_N"/>
</dbReference>
<dbReference type="STRING" id="576137.A0A1L7WVL9"/>
<dbReference type="InterPro" id="IPR020843">
    <property type="entry name" value="ER"/>
</dbReference>
<reference evidence="4 5" key="1">
    <citation type="submission" date="2016-03" db="EMBL/GenBank/DDBJ databases">
        <authorList>
            <person name="Ploux O."/>
        </authorList>
    </citation>
    <scope>NUCLEOTIDE SEQUENCE [LARGE SCALE GENOMIC DNA]</scope>
    <source>
        <strain evidence="4 5">UAMH 11012</strain>
    </source>
</reference>
<dbReference type="InterPro" id="IPR011032">
    <property type="entry name" value="GroES-like_sf"/>
</dbReference>
<dbReference type="Proteomes" id="UP000184330">
    <property type="component" value="Unassembled WGS sequence"/>
</dbReference>
<keyword evidence="5" id="KW-1185">Reference proteome</keyword>
<organism evidence="4 5">
    <name type="scientific">Phialocephala subalpina</name>
    <dbReference type="NCBI Taxonomy" id="576137"/>
    <lineage>
        <taxon>Eukaryota</taxon>
        <taxon>Fungi</taxon>
        <taxon>Dikarya</taxon>
        <taxon>Ascomycota</taxon>
        <taxon>Pezizomycotina</taxon>
        <taxon>Leotiomycetes</taxon>
        <taxon>Helotiales</taxon>
        <taxon>Mollisiaceae</taxon>
        <taxon>Phialocephala</taxon>
        <taxon>Phialocephala fortinii species complex</taxon>
    </lineage>
</organism>
<proteinExistence type="inferred from homology"/>
<comment type="similarity">
    <text evidence="1">Belongs to the zinc-containing alcohol dehydrogenase family.</text>
</comment>
<dbReference type="PANTHER" id="PTHR45348:SF2">
    <property type="entry name" value="ZINC-TYPE ALCOHOL DEHYDROGENASE-LIKE PROTEIN C2E1P3.01"/>
    <property type="match status" value="1"/>
</dbReference>
<evidence type="ECO:0000256" key="2">
    <source>
        <dbReference type="ARBA" id="ARBA00023002"/>
    </source>
</evidence>
<dbReference type="EMBL" id="FJOG01000008">
    <property type="protein sequence ID" value="CZR56819.1"/>
    <property type="molecule type" value="Genomic_DNA"/>
</dbReference>
<name>A0A1L7WVL9_9HELO</name>
<dbReference type="Pfam" id="PF00107">
    <property type="entry name" value="ADH_zinc_N"/>
    <property type="match status" value="1"/>
</dbReference>
<dbReference type="AlphaFoldDB" id="A0A1L7WVL9"/>
<gene>
    <name evidence="4" type="ORF">PAC_06708</name>
</gene>
<dbReference type="SMART" id="SM00829">
    <property type="entry name" value="PKS_ER"/>
    <property type="match status" value="1"/>
</dbReference>
<protein>
    <submittedName>
        <fullName evidence="4">Related to NADPH:quinone reductase and related Zn-dependent oxidoreductases</fullName>
    </submittedName>
</protein>
<dbReference type="SUPFAM" id="SSF51735">
    <property type="entry name" value="NAD(P)-binding Rossmann-fold domains"/>
    <property type="match status" value="1"/>
</dbReference>
<dbReference type="Pfam" id="PF08240">
    <property type="entry name" value="ADH_N"/>
    <property type="match status" value="1"/>
</dbReference>
<dbReference type="Gene3D" id="3.40.50.720">
    <property type="entry name" value="NAD(P)-binding Rossmann-like Domain"/>
    <property type="match status" value="1"/>
</dbReference>
<dbReference type="CDD" id="cd08249">
    <property type="entry name" value="enoyl_reductase_like"/>
    <property type="match status" value="1"/>
</dbReference>
<dbReference type="Gene3D" id="3.90.180.10">
    <property type="entry name" value="Medium-chain alcohol dehydrogenases, catalytic domain"/>
    <property type="match status" value="1"/>
</dbReference>
<keyword evidence="2" id="KW-0560">Oxidoreductase</keyword>
<evidence type="ECO:0000313" key="4">
    <source>
        <dbReference type="EMBL" id="CZR56819.1"/>
    </source>
</evidence>
<evidence type="ECO:0000256" key="1">
    <source>
        <dbReference type="ARBA" id="ARBA00008072"/>
    </source>
</evidence>
<sequence length="341" mass="35633">MSNQAAWIKAAKARFEVGSAPPAKAGPGEVVIKNAYAAINPVDWKIQEYGPPSQDYPNILGKDIAGEVVEVGADVTRLQVGQRVIAHTLGRITNEPKYGGFQLYTVAYEITVSPIPDSIPYEQAVVLPLAISTAAAGLYQKGFLELPYPTINPKSTGKTILIWGGSSSVGSTTIQLAVASGLEVISTASKKNLEYLKSLGARHAFDHSGATVVEDIIAVLKGSDFVGAYDAISIPETLGATAEIVHQLGGGKIATVLAAPTEGLPSDVKTVGGEISSVAIATEQPEVGDAVWRKYVPEALSKGHLLSKPDPIPVKGGLNHVQEALDILKKGVSAAKVVVEL</sequence>
<dbReference type="OrthoDB" id="48317at2759"/>
<evidence type="ECO:0000313" key="5">
    <source>
        <dbReference type="Proteomes" id="UP000184330"/>
    </source>
</evidence>
<evidence type="ECO:0000259" key="3">
    <source>
        <dbReference type="SMART" id="SM00829"/>
    </source>
</evidence>
<accession>A0A1L7WVL9</accession>
<dbReference type="InterPro" id="IPR047122">
    <property type="entry name" value="Trans-enoyl_RdTase-like"/>
</dbReference>
<dbReference type="InterPro" id="IPR013149">
    <property type="entry name" value="ADH-like_C"/>
</dbReference>
<dbReference type="SUPFAM" id="SSF50129">
    <property type="entry name" value="GroES-like"/>
    <property type="match status" value="1"/>
</dbReference>